<organism evidence="3">
    <name type="scientific">Caenorhabditis brenneri</name>
    <name type="common">Nematode worm</name>
    <dbReference type="NCBI Taxonomy" id="135651"/>
    <lineage>
        <taxon>Eukaryota</taxon>
        <taxon>Metazoa</taxon>
        <taxon>Ecdysozoa</taxon>
        <taxon>Nematoda</taxon>
        <taxon>Chromadorea</taxon>
        <taxon>Rhabditida</taxon>
        <taxon>Rhabditina</taxon>
        <taxon>Rhabditomorpha</taxon>
        <taxon>Rhabditoidea</taxon>
        <taxon>Rhabditidae</taxon>
        <taxon>Peloderinae</taxon>
        <taxon>Caenorhabditis</taxon>
    </lineage>
</organism>
<protein>
    <submittedName>
        <fullName evidence="2">Uncharacterized protein</fullName>
    </submittedName>
</protein>
<evidence type="ECO:0000256" key="1">
    <source>
        <dbReference type="SAM" id="MobiDB-lite"/>
    </source>
</evidence>
<name>G0MC68_CAEBE</name>
<dbReference type="EMBL" id="GL379789">
    <property type="protein sequence ID" value="EGT45601.1"/>
    <property type="molecule type" value="Genomic_DNA"/>
</dbReference>
<dbReference type="HOGENOM" id="CLU_469488_0_0_1"/>
<reference evidence="3" key="1">
    <citation type="submission" date="2011-07" db="EMBL/GenBank/DDBJ databases">
        <authorList>
            <consortium name="Caenorhabditis brenneri Sequencing and Analysis Consortium"/>
            <person name="Wilson R.K."/>
        </authorList>
    </citation>
    <scope>NUCLEOTIDE SEQUENCE [LARGE SCALE GENOMIC DNA]</scope>
    <source>
        <strain evidence="3">PB2801</strain>
    </source>
</reference>
<gene>
    <name evidence="2" type="ORF">CAEBREN_25693</name>
</gene>
<feature type="compositionally biased region" description="Basic and acidic residues" evidence="1">
    <location>
        <begin position="34"/>
        <end position="50"/>
    </location>
</feature>
<dbReference type="STRING" id="135651.G0MC68"/>
<sequence length="586" mass="67619">MSTETAEKPEKAPEIGKEAPQKPETTETKANGVKIEKKLEEMSIKAEKSVDPGGSSQNIAENGEAPKKTKLTEEEAIEKIEKQIDEYVKLFEDPAPTFEEKMQQLVRIPKEVEHCLLIRERADRLFKSIPIELFRRIFEQPNEEYLSARPILIHILGFIVQITSAPVHRKFKPLLPLVVDSVSPRGNRMPLSSTIYTDTALMVGMWADETGDGKYIYDTLRHMTSYCAAQKNNLDVGEFLLCIRTLIHKIYQVAAMEDGRFFRIFKNISMSFSAFFEGFFTFSDQFPSSCTTSFDSRGWTVGILAVIRRLLQERQNRFTPDLRRIMWEVISCMTRVGGIGWFNLDKTFAKLAIQMNHVELQMTLQDIDHLDVGQFCLHLRILELYTNAICDSEMFGEEGQEIIPRTVGDSTRFILSFWVEAHVQKIKLPTQLSLSIFHFAIFLFVHEELTLNEDKTRKHFGACILETAFNVLEEAAESDLRGEVGTLFTDMLERLSEFEVLVDTVPVFIMKYLDKIRIAETYEDWKNRVIDCKCCIMDLRGRVDWYSIKTLNEAKEIRDVKGKFTDPELHELSHLFAIFDKLPRVN</sequence>
<dbReference type="AlphaFoldDB" id="G0MC68"/>
<keyword evidence="3" id="KW-1185">Reference proteome</keyword>
<dbReference type="Proteomes" id="UP000008068">
    <property type="component" value="Unassembled WGS sequence"/>
</dbReference>
<evidence type="ECO:0000313" key="2">
    <source>
        <dbReference type="EMBL" id="EGT45601.1"/>
    </source>
</evidence>
<feature type="region of interest" description="Disordered" evidence="1">
    <location>
        <begin position="1"/>
        <end position="72"/>
    </location>
</feature>
<feature type="compositionally biased region" description="Basic and acidic residues" evidence="1">
    <location>
        <begin position="1"/>
        <end position="27"/>
    </location>
</feature>
<dbReference type="InParanoid" id="G0MC68"/>
<accession>G0MC68</accession>
<proteinExistence type="predicted"/>
<dbReference type="OrthoDB" id="5839964at2759"/>
<dbReference type="FunCoup" id="G0MC68">
    <property type="interactions" value="1052"/>
</dbReference>
<evidence type="ECO:0000313" key="3">
    <source>
        <dbReference type="Proteomes" id="UP000008068"/>
    </source>
</evidence>
<dbReference type="eggNOG" id="ENOG502TH9U">
    <property type="taxonomic scope" value="Eukaryota"/>
</dbReference>
<dbReference type="OMA" id="NHVELQM"/>